<organism evidence="7 8">
    <name type="scientific">Oncorhynchus mykiss</name>
    <name type="common">Rainbow trout</name>
    <name type="synonym">Salmo gairdneri</name>
    <dbReference type="NCBI Taxonomy" id="8022"/>
    <lineage>
        <taxon>Eukaryota</taxon>
        <taxon>Metazoa</taxon>
        <taxon>Chordata</taxon>
        <taxon>Craniata</taxon>
        <taxon>Vertebrata</taxon>
        <taxon>Euteleostomi</taxon>
        <taxon>Actinopterygii</taxon>
        <taxon>Neopterygii</taxon>
        <taxon>Teleostei</taxon>
        <taxon>Protacanthopterygii</taxon>
        <taxon>Salmoniformes</taxon>
        <taxon>Salmonidae</taxon>
        <taxon>Salmoninae</taxon>
        <taxon>Oncorhynchus</taxon>
    </lineage>
</organism>
<dbReference type="InterPro" id="IPR036179">
    <property type="entry name" value="Ig-like_dom_sf"/>
</dbReference>
<evidence type="ECO:0000256" key="4">
    <source>
        <dbReference type="ARBA" id="ARBA00023157"/>
    </source>
</evidence>
<dbReference type="SUPFAM" id="SSF54452">
    <property type="entry name" value="MHC antigen-recognition domain"/>
    <property type="match status" value="1"/>
</dbReference>
<dbReference type="GO" id="GO:0042613">
    <property type="term" value="C:MHC class II protein complex"/>
    <property type="evidence" value="ECO:0007669"/>
    <property type="project" value="InterPro"/>
</dbReference>
<feature type="domain" description="Ig-like" evidence="6">
    <location>
        <begin position="162"/>
        <end position="248"/>
    </location>
</feature>
<evidence type="ECO:0000256" key="1">
    <source>
        <dbReference type="ARBA" id="ARBA00004479"/>
    </source>
</evidence>
<keyword evidence="5" id="KW-0325">Glycoprotein</keyword>
<dbReference type="PANTHER" id="PTHR19944">
    <property type="entry name" value="MHC CLASS II-RELATED"/>
    <property type="match status" value="1"/>
</dbReference>
<dbReference type="PROSITE" id="PS50835">
    <property type="entry name" value="IG_LIKE"/>
    <property type="match status" value="1"/>
</dbReference>
<dbReference type="InterPro" id="IPR050160">
    <property type="entry name" value="MHC/Immunoglobulin"/>
</dbReference>
<evidence type="ECO:0000256" key="2">
    <source>
        <dbReference type="ARBA" id="ARBA00022692"/>
    </source>
</evidence>
<dbReference type="GO" id="GO:0006955">
    <property type="term" value="P:immune response"/>
    <property type="evidence" value="ECO:0007669"/>
    <property type="project" value="InterPro"/>
</dbReference>
<dbReference type="SMART" id="SM00407">
    <property type="entry name" value="IGc1"/>
    <property type="match status" value="1"/>
</dbReference>
<dbReference type="Ensembl" id="ENSOMYT00000142147.1">
    <property type="protein sequence ID" value="ENSOMYP00000128210.1"/>
    <property type="gene ID" value="ENSOMYG00000050316.1"/>
</dbReference>
<reference evidence="7" key="2">
    <citation type="submission" date="2025-08" db="UniProtKB">
        <authorList>
            <consortium name="Ensembl"/>
        </authorList>
    </citation>
    <scope>IDENTIFICATION</scope>
</reference>
<comment type="subcellular location">
    <subcellularLocation>
        <location evidence="1">Membrane</location>
        <topology evidence="1">Single-pass type I membrane protein</topology>
    </subcellularLocation>
</comment>
<dbReference type="Pfam" id="PF00969">
    <property type="entry name" value="MHC_II_beta"/>
    <property type="match status" value="1"/>
</dbReference>
<evidence type="ECO:0000259" key="6">
    <source>
        <dbReference type="PROSITE" id="PS50835"/>
    </source>
</evidence>
<evidence type="ECO:0000256" key="5">
    <source>
        <dbReference type="ARBA" id="ARBA00023180"/>
    </source>
</evidence>
<evidence type="ECO:0000313" key="8">
    <source>
        <dbReference type="Proteomes" id="UP000694395"/>
    </source>
</evidence>
<proteinExistence type="predicted"/>
<dbReference type="Proteomes" id="UP000694395">
    <property type="component" value="Chromosome 12"/>
</dbReference>
<dbReference type="SMART" id="SM00921">
    <property type="entry name" value="MHC_II_beta"/>
    <property type="match status" value="1"/>
</dbReference>
<dbReference type="GeneTree" id="ENSGT00950000183127"/>
<dbReference type="Gene3D" id="2.60.40.10">
    <property type="entry name" value="Immunoglobulins"/>
    <property type="match status" value="1"/>
</dbReference>
<dbReference type="GO" id="GO:0019882">
    <property type="term" value="P:antigen processing and presentation"/>
    <property type="evidence" value="ECO:0007669"/>
    <property type="project" value="InterPro"/>
</dbReference>
<gene>
    <name evidence="7" type="primary">LOC110537686</name>
</gene>
<sequence>MAREPRRDFEIQWRAAQIIFGSISSGGHLMAGARYILIIIFLKCAYLQIRLLKNNFTCPFSVIIVDSSDEDFAHDDAWCRFSSRDLHDMEYILEHHFNKIMVAQYNSTTERWTGYTAWGVISAEKWNEDPDEIPRRRSDMDVLCKPYANRIYNTTEMFMVEPNVTLRLEGPSSDSSLVCSVHFFYPKHIRVTWLRNGEEVTSDVTSTDVLANGLWSYQIQSYLKYTPTTGERITCMVEHISQTEPKLYYWGKGMGGVRVCGWSKCISENDFTRLPNRAAEQWLFHFRAH</sequence>
<evidence type="ECO:0000256" key="3">
    <source>
        <dbReference type="ARBA" id="ARBA00022989"/>
    </source>
</evidence>
<accession>A0A8K9X5K2</accession>
<dbReference type="Gene3D" id="3.10.320.10">
    <property type="entry name" value="Class II Histocompatibility Antigen, M Beta Chain, Chain B, domain 1"/>
    <property type="match status" value="1"/>
</dbReference>
<reference evidence="7" key="1">
    <citation type="submission" date="2020-07" db="EMBL/GenBank/DDBJ databases">
        <title>A long reads based de novo assembly of the rainbow trout Arlee double haploid line genome.</title>
        <authorList>
            <person name="Gao G."/>
            <person name="Palti Y."/>
        </authorList>
    </citation>
    <scope>NUCLEOTIDE SEQUENCE [LARGE SCALE GENOMIC DNA]</scope>
</reference>
<keyword evidence="2" id="KW-0812">Transmembrane</keyword>
<dbReference type="InterPro" id="IPR003597">
    <property type="entry name" value="Ig_C1-set"/>
</dbReference>
<protein>
    <recommendedName>
        <fullName evidence="6">Ig-like domain-containing protein</fullName>
    </recommendedName>
</protein>
<dbReference type="SUPFAM" id="SSF48726">
    <property type="entry name" value="Immunoglobulin"/>
    <property type="match status" value="1"/>
</dbReference>
<evidence type="ECO:0000313" key="7">
    <source>
        <dbReference type="Ensembl" id="ENSOMYP00000128210.1"/>
    </source>
</evidence>
<keyword evidence="3" id="KW-0472">Membrane</keyword>
<name>A0A8K9X5K2_ONCMY</name>
<keyword evidence="4" id="KW-1015">Disulfide bond</keyword>
<dbReference type="InterPro" id="IPR011162">
    <property type="entry name" value="MHC_I/II-like_Ag-recog"/>
</dbReference>
<dbReference type="Pfam" id="PF07654">
    <property type="entry name" value="C1-set"/>
    <property type="match status" value="1"/>
</dbReference>
<keyword evidence="8" id="KW-1185">Reference proteome</keyword>
<dbReference type="InterPro" id="IPR013783">
    <property type="entry name" value="Ig-like_fold"/>
</dbReference>
<dbReference type="AlphaFoldDB" id="A0A8K9X5K2"/>
<dbReference type="PANTHER" id="PTHR19944:SF99">
    <property type="entry name" value="HLA CLASS II HISTOCOMPATIBILITY ANTIGEN, DRB1 BETA CHAIN"/>
    <property type="match status" value="1"/>
</dbReference>
<dbReference type="InterPro" id="IPR007110">
    <property type="entry name" value="Ig-like_dom"/>
</dbReference>
<keyword evidence="3" id="KW-1133">Transmembrane helix</keyword>
<dbReference type="InterPro" id="IPR014745">
    <property type="entry name" value="MHC_II_a/b_N"/>
</dbReference>
<reference evidence="7" key="3">
    <citation type="submission" date="2025-09" db="UniProtKB">
        <authorList>
            <consortium name="Ensembl"/>
        </authorList>
    </citation>
    <scope>IDENTIFICATION</scope>
</reference>
<dbReference type="InterPro" id="IPR000353">
    <property type="entry name" value="MHC_II_b_N"/>
</dbReference>